<protein>
    <submittedName>
        <fullName evidence="2">Type II toxin-antitoxin system mRNA interferase toxin, RelE/StbE family</fullName>
    </submittedName>
</protein>
<evidence type="ECO:0000313" key="2">
    <source>
        <dbReference type="EMBL" id="QKM60317.1"/>
    </source>
</evidence>
<dbReference type="GO" id="GO:0006402">
    <property type="term" value="P:mRNA catabolic process"/>
    <property type="evidence" value="ECO:0007669"/>
    <property type="project" value="TreeGrafter"/>
</dbReference>
<reference evidence="2 3" key="1">
    <citation type="submission" date="2018-04" db="EMBL/GenBank/DDBJ databases">
        <title>Polynucleobacter sp. UK-Long2-W17 genome.</title>
        <authorList>
            <person name="Hahn M.W."/>
        </authorList>
    </citation>
    <scope>NUCLEOTIDE SEQUENCE [LARGE SCALE GENOMIC DNA]</scope>
    <source>
        <strain evidence="2 3">UK-Long2-W17</strain>
    </source>
</reference>
<dbReference type="GO" id="GO:0004521">
    <property type="term" value="F:RNA endonuclease activity"/>
    <property type="evidence" value="ECO:0007669"/>
    <property type="project" value="TreeGrafter"/>
</dbReference>
<dbReference type="GO" id="GO:0006415">
    <property type="term" value="P:translational termination"/>
    <property type="evidence" value="ECO:0007669"/>
    <property type="project" value="TreeGrafter"/>
</dbReference>
<dbReference type="PANTHER" id="PTHR40588:SF1">
    <property type="entry name" value="MRNA INTERFERASE TOXIN YAFQ"/>
    <property type="match status" value="1"/>
</dbReference>
<gene>
    <name evidence="2" type="ORF">DN92_04250</name>
</gene>
<dbReference type="Proteomes" id="UP000501090">
    <property type="component" value="Chromosome"/>
</dbReference>
<accession>A0A6M9PNE3</accession>
<dbReference type="InterPro" id="IPR035093">
    <property type="entry name" value="RelE/ParE_toxin_dom_sf"/>
</dbReference>
<dbReference type="RefSeq" id="WP_173960085.1">
    <property type="nucleotide sequence ID" value="NZ_CBCSCC010000002.1"/>
</dbReference>
<dbReference type="Gene3D" id="3.30.2310.20">
    <property type="entry name" value="RelE-like"/>
    <property type="match status" value="1"/>
</dbReference>
<dbReference type="PANTHER" id="PTHR40588">
    <property type="entry name" value="MRNA INTERFERASE TOXIN YAFQ"/>
    <property type="match status" value="1"/>
</dbReference>
<evidence type="ECO:0000313" key="3">
    <source>
        <dbReference type="Proteomes" id="UP000501090"/>
    </source>
</evidence>
<keyword evidence="3" id="KW-1185">Reference proteome</keyword>
<keyword evidence="1" id="KW-1277">Toxin-antitoxin system</keyword>
<dbReference type="SUPFAM" id="SSF143011">
    <property type="entry name" value="RelE-like"/>
    <property type="match status" value="1"/>
</dbReference>
<dbReference type="InterPro" id="IPR004386">
    <property type="entry name" value="Toxin_YafQ-like"/>
</dbReference>
<organism evidence="2 3">
    <name type="scientific">Polynucleobacter arcticus</name>
    <dbReference type="NCBI Taxonomy" id="1743165"/>
    <lineage>
        <taxon>Bacteria</taxon>
        <taxon>Pseudomonadati</taxon>
        <taxon>Pseudomonadota</taxon>
        <taxon>Betaproteobacteria</taxon>
        <taxon>Burkholderiales</taxon>
        <taxon>Burkholderiaceae</taxon>
        <taxon>Polynucleobacter</taxon>
    </lineage>
</organism>
<name>A0A6M9PNE3_9BURK</name>
<evidence type="ECO:0000256" key="1">
    <source>
        <dbReference type="ARBA" id="ARBA00022649"/>
    </source>
</evidence>
<dbReference type="EMBL" id="CP028940">
    <property type="protein sequence ID" value="QKM60317.1"/>
    <property type="molecule type" value="Genomic_DNA"/>
</dbReference>
<dbReference type="Pfam" id="PF15738">
    <property type="entry name" value="YafQ_toxin"/>
    <property type="match status" value="1"/>
</dbReference>
<dbReference type="NCBIfam" id="TIGR02385">
    <property type="entry name" value="RelE_StbE"/>
    <property type="match status" value="1"/>
</dbReference>
<proteinExistence type="predicted"/>
<sequence>MRRIERTTQFKKDYKRESRGRYKTVVESALIEVVGLLVLDLELPERYFDHSLAGQWKDFRDYHIKHDPASLRLARIGSHSELSL</sequence>
<dbReference type="AlphaFoldDB" id="A0A6M9PNE3"/>
<dbReference type="KEGG" id="pard:DN92_04250"/>
<dbReference type="InterPro" id="IPR007712">
    <property type="entry name" value="RelE/ParE_toxin"/>
</dbReference>